<feature type="compositionally biased region" description="Gly residues" evidence="1">
    <location>
        <begin position="138"/>
        <end position="147"/>
    </location>
</feature>
<feature type="compositionally biased region" description="Basic and acidic residues" evidence="1">
    <location>
        <begin position="103"/>
        <end position="118"/>
    </location>
</feature>
<feature type="region of interest" description="Disordered" evidence="1">
    <location>
        <begin position="1"/>
        <end position="26"/>
    </location>
</feature>
<keyword evidence="3" id="KW-1185">Reference proteome</keyword>
<comment type="caution">
    <text evidence="2">The sequence shown here is derived from an EMBL/GenBank/DDBJ whole genome shotgun (WGS) entry which is preliminary data.</text>
</comment>
<reference evidence="2 3" key="1">
    <citation type="submission" date="2021-06" db="EMBL/GenBank/DDBJ databases">
        <title>A haploid diamondback moth (Plutella xylostella L.) genome assembly resolves 31 chromosomes and identifies a diamide resistance mutation.</title>
        <authorList>
            <person name="Ward C.M."/>
            <person name="Perry K.D."/>
            <person name="Baker G."/>
            <person name="Powis K."/>
            <person name="Heckel D.G."/>
            <person name="Baxter S.W."/>
        </authorList>
    </citation>
    <scope>NUCLEOTIDE SEQUENCE [LARGE SCALE GENOMIC DNA]</scope>
    <source>
        <strain evidence="2 3">LV</strain>
        <tissue evidence="2">Single pupa</tissue>
    </source>
</reference>
<sequence length="147" mass="15339">MRVGWVNRARGAGRGAARDDSDDEGGVSLQAIKNKYKHGQKDVWLRGGWVKRARGAGRGAARDDSDDEGGVSLQAIKNKYKHGQKATAGAAIYSSESDASDVETGRSRKLDRAKALKDSDDEGSDAAPAGDTQSQSGSGSGSGSEQD</sequence>
<organism evidence="2 3">
    <name type="scientific">Plutella xylostella</name>
    <name type="common">Diamondback moth</name>
    <name type="synonym">Plutella maculipennis</name>
    <dbReference type="NCBI Taxonomy" id="51655"/>
    <lineage>
        <taxon>Eukaryota</taxon>
        <taxon>Metazoa</taxon>
        <taxon>Ecdysozoa</taxon>
        <taxon>Arthropoda</taxon>
        <taxon>Hexapoda</taxon>
        <taxon>Insecta</taxon>
        <taxon>Pterygota</taxon>
        <taxon>Neoptera</taxon>
        <taxon>Endopterygota</taxon>
        <taxon>Lepidoptera</taxon>
        <taxon>Glossata</taxon>
        <taxon>Ditrysia</taxon>
        <taxon>Yponomeutoidea</taxon>
        <taxon>Plutellidae</taxon>
        <taxon>Plutella</taxon>
    </lineage>
</organism>
<protein>
    <submittedName>
        <fullName evidence="2">Uncharacterized protein</fullName>
    </submittedName>
</protein>
<accession>A0ABQ7QVN4</accession>
<evidence type="ECO:0000313" key="2">
    <source>
        <dbReference type="EMBL" id="KAG7309120.1"/>
    </source>
</evidence>
<evidence type="ECO:0000313" key="3">
    <source>
        <dbReference type="Proteomes" id="UP000823941"/>
    </source>
</evidence>
<name>A0ABQ7QVN4_PLUXY</name>
<evidence type="ECO:0000256" key="1">
    <source>
        <dbReference type="SAM" id="MobiDB-lite"/>
    </source>
</evidence>
<dbReference type="EMBL" id="JAHIBW010000007">
    <property type="protein sequence ID" value="KAG7309120.1"/>
    <property type="molecule type" value="Genomic_DNA"/>
</dbReference>
<dbReference type="Proteomes" id="UP000823941">
    <property type="component" value="Chromosome 7"/>
</dbReference>
<proteinExistence type="predicted"/>
<feature type="region of interest" description="Disordered" evidence="1">
    <location>
        <begin position="95"/>
        <end position="147"/>
    </location>
</feature>
<gene>
    <name evidence="2" type="ORF">JYU34_005040</name>
</gene>